<accession>A0A2V1IQ03</accession>
<sequence>MLLCALSVGAFSRSVNPGSIAGGVDVMQPESIPSPQAQPTEIEPLPISVADSLSPDTTETLDSDEIIYQKPATLFDATANRRSAPAPEQIASPDSVILSTDSAGIAADSLAGQITRHTYTPDSTRRSQLSRRRITPPEKGSNIVRTKVDLDNAVDFSAQDSMVLIGRNTAFMYGDSKVSYGNIKLDAEQIEMNLDNNTVYAMGGVDSVGDLFGTPVFEDNGTSYEAKTMHYNFKTEYGYITDVITQQGEGYLTGGQTKKIDENTFYVQNGRYTTCDNHDDPHFYLQLTKAKVRPGKDVVSGPAYMVLAGLPLPLAVPFGYFPFSEKYSSGIIFPTFGDDYNRGYYLSNGGYYLALSDNIDLALTGEIYTLGSWGLRAESRYVKRYKYSGGFNISYLKTITGDKGMPDYTKSTNFQVLWNHSQDSKANPNMSLSASVNFTTSGYTRNDLNSYYSNAFTENTKSSTINMTYRFPNSKWSVSTTANISQRSQDSTLAVSFPNFTITMSQLYPFKRKRAVGEEKWYEKIKLSYSGQFNNSLTAKQDEFFKKSLIKDWRNGMRHSIPISATFNLFKYLNLTPSINLTDRMYSTKVRRQWDPNASAEVLDTTYNFYNVWDFSAAVSLDTKIYGFFQPLPFLGDKVKMIRHVLTPTISFTGSPDFASKFFGYYGSYQYPDAKGEMQTRTYSYFPNSLFGVPGQGKTGAISISLANNLEMKVKSDKDSIGEKKISLIENLSLSQSYNFAADSMRWSNLNTSIMLRLVKNFNLNLSATWDVYTYALNSAGNPVRVNKLRISQGKGWGKLSSTGTSFSYTFNNDTFKKLFGKDKDKKDKKDNGKAQSMDQEFAETTSDYESPTRKSSKKNSGMEFDDDGYMKWSVPWNLTFNYSVNYGYGEFDYKKLEYKGKITQNLSFSGNIRPTANWNFGFSASYNFDTRKLAYMNCNISRDMHCFTMRASFVPVGPYKSYNFHISVKSSLLQDLKYDKRSSYSNGVQWY</sequence>
<feature type="region of interest" description="Disordered" evidence="1">
    <location>
        <begin position="120"/>
        <end position="139"/>
    </location>
</feature>
<dbReference type="PANTHER" id="PTHR30189">
    <property type="entry name" value="LPS-ASSEMBLY PROTEIN"/>
    <property type="match status" value="1"/>
</dbReference>
<organism evidence="3 4">
    <name type="scientific">Duncaniella muris</name>
    <dbReference type="NCBI Taxonomy" id="2094150"/>
    <lineage>
        <taxon>Bacteria</taxon>
        <taxon>Pseudomonadati</taxon>
        <taxon>Bacteroidota</taxon>
        <taxon>Bacteroidia</taxon>
        <taxon>Bacteroidales</taxon>
        <taxon>Muribaculaceae</taxon>
        <taxon>Duncaniella</taxon>
    </lineage>
</organism>
<keyword evidence="4" id="KW-1185">Reference proteome</keyword>
<comment type="caution">
    <text evidence="3">The sequence shown here is derived from an EMBL/GenBank/DDBJ whole genome shotgun (WGS) entry which is preliminary data.</text>
</comment>
<dbReference type="PANTHER" id="PTHR30189:SF1">
    <property type="entry name" value="LPS-ASSEMBLY PROTEIN LPTD"/>
    <property type="match status" value="1"/>
</dbReference>
<dbReference type="GO" id="GO:0009279">
    <property type="term" value="C:cell outer membrane"/>
    <property type="evidence" value="ECO:0007669"/>
    <property type="project" value="TreeGrafter"/>
</dbReference>
<name>A0A2V1IQ03_9BACT</name>
<feature type="compositionally biased region" description="Polar residues" evidence="1">
    <location>
        <begin position="835"/>
        <end position="850"/>
    </location>
</feature>
<evidence type="ECO:0000313" key="4">
    <source>
        <dbReference type="Proteomes" id="UP000244905"/>
    </source>
</evidence>
<feature type="domain" description="LPS-assembly protein LptD central" evidence="2">
    <location>
        <begin position="298"/>
        <end position="773"/>
    </location>
</feature>
<dbReference type="AlphaFoldDB" id="A0A2V1IQ03"/>
<evidence type="ECO:0000313" key="3">
    <source>
        <dbReference type="EMBL" id="PWB03412.1"/>
    </source>
</evidence>
<dbReference type="InterPro" id="IPR045659">
    <property type="entry name" value="LptD_2"/>
</dbReference>
<feature type="compositionally biased region" description="Basic and acidic residues" evidence="1">
    <location>
        <begin position="823"/>
        <end position="833"/>
    </location>
</feature>
<dbReference type="Proteomes" id="UP000244905">
    <property type="component" value="Unassembled WGS sequence"/>
</dbReference>
<dbReference type="GO" id="GO:1990351">
    <property type="term" value="C:transporter complex"/>
    <property type="evidence" value="ECO:0007669"/>
    <property type="project" value="TreeGrafter"/>
</dbReference>
<feature type="region of interest" description="Disordered" evidence="1">
    <location>
        <begin position="823"/>
        <end position="862"/>
    </location>
</feature>
<protein>
    <submittedName>
        <fullName evidence="3">LPS-assembly protein LptD</fullName>
    </submittedName>
</protein>
<evidence type="ECO:0000259" key="2">
    <source>
        <dbReference type="Pfam" id="PF19838"/>
    </source>
</evidence>
<dbReference type="InterPro" id="IPR050218">
    <property type="entry name" value="LptD"/>
</dbReference>
<proteinExistence type="predicted"/>
<evidence type="ECO:0000256" key="1">
    <source>
        <dbReference type="SAM" id="MobiDB-lite"/>
    </source>
</evidence>
<dbReference type="Pfam" id="PF19838">
    <property type="entry name" value="LptD_2"/>
    <property type="match status" value="1"/>
</dbReference>
<reference evidence="4" key="1">
    <citation type="submission" date="2018-02" db="EMBL/GenBank/DDBJ databases">
        <authorList>
            <person name="Clavel T."/>
            <person name="Strowig T."/>
        </authorList>
    </citation>
    <scope>NUCLEOTIDE SEQUENCE [LARGE SCALE GENOMIC DNA]</scope>
    <source>
        <strain evidence="4">DSM 103720</strain>
    </source>
</reference>
<dbReference type="EMBL" id="PUEC01000005">
    <property type="protein sequence ID" value="PWB03412.1"/>
    <property type="molecule type" value="Genomic_DNA"/>
</dbReference>
<gene>
    <name evidence="3" type="ORF">C5O23_03215</name>
</gene>